<evidence type="ECO:0000313" key="9">
    <source>
        <dbReference type="EMBL" id="GAX80746.1"/>
    </source>
</evidence>
<dbReference type="Pfam" id="PF01740">
    <property type="entry name" value="STAS"/>
    <property type="match status" value="1"/>
</dbReference>
<sequence>MLGLGGSNNKASSFITVSIVIDTASLNSSSPGMLSRSLRRTDPLPDLPTSSAMQNVHSEEDDTGLFTKFGTSPAPHMFSHAMRIPNGFGSGPSSFPAGSIGGTYASSYQAGSVPSYVNQENLSGSVPVATSALRQPAGGSPPDPSFNTSSIPSIAVTRSGGRKSIEERWPADLEDQKEPLLQTPSVIKTQVTLQATAAKEEKDGGALRALVFGGINGLVGLPALIAFATIVFQSPLYSPYIGSLCKFFFFSSAVQQTVFCLFSTLPFAVGQVQDVGLIFLSAMSTDIANLSLEAKLSAKEALGTALFTFCIATFTVGVLTMLVGKYRMAQLVQYMPLPVIGGYLGYVGYFCVAGGTSLAAGVELNKVSQWLDVLHFDPLTKLAPLIATTAVLVVTLEHFSHPLVLPSVLAAVPLLFHIVLLVAGVSLSQAQDAGWAMKPTTGSPYFWDLWGMFNLNFERGWSGILDGIYWPAFFSQLPKVTGLFLVVCFGSCMDVAAIQQEIPRPLDFNGELITVGISNIVTSMLGAGFTGSYIFSQTIFTLRAGVLNRLNGWTVVFMEFAVFLAPVSVVQYCPSFFFGALLVWFGVDILANWLVFSYWKLSRPEYILLWCTFVAIMYSGLEAGIGAGIVMATLYFAYEYAQSTVSTLNPVPATSGAMHSYSHRAVLEALMPHRVAALALSGFAFFGNSIAISKRVEKISDDLLLKAQEEAAEALVLSQGINAPDQAVHVPMEDDSLPPQVGSPNSSRGSMIMRINSQRFQAKHVVKKTVESLTDAPLFMILDFKLVPSMDATAARTFATLTNSLFSRGIQLIISGIPTSRSEAIRGLLTAQGLSLVHPEAHLYSDVSVSAGEGSRTLPDVPSTHSLLEGATEDELTTAVLQPGQAWEFPSLQAAARFCEEQFLSLAVSRGLLEPARTMVSLEEVIEAHASQLPSSQVSNVVPYAVAIKRHMKQHLLSRGQGLFSAGDAMDSLYIVESGRLQLESSCSSQHAASGASLQQRLAVAGSHVTDYGPGCMVGVHGFYLARPAGGSARCRSATCRVMELPRAAFQKLLVEAPAALSVLQLVIARSLSLDLVSSLELLDGMEAQSAASS</sequence>
<dbReference type="AlphaFoldDB" id="A0A250XCG4"/>
<evidence type="ECO:0000259" key="8">
    <source>
        <dbReference type="PROSITE" id="PS50801"/>
    </source>
</evidence>
<dbReference type="SUPFAM" id="SSF51206">
    <property type="entry name" value="cAMP-binding domain-like"/>
    <property type="match status" value="1"/>
</dbReference>
<dbReference type="Gene3D" id="3.30.750.24">
    <property type="entry name" value="STAS domain"/>
    <property type="match status" value="1"/>
</dbReference>
<dbReference type="Gene3D" id="2.60.120.10">
    <property type="entry name" value="Jelly Rolls"/>
    <property type="match status" value="1"/>
</dbReference>
<dbReference type="Pfam" id="PF00916">
    <property type="entry name" value="Sulfate_transp"/>
    <property type="match status" value="1"/>
</dbReference>
<keyword evidence="4 6" id="KW-0472">Membrane</keyword>
<evidence type="ECO:0000256" key="4">
    <source>
        <dbReference type="ARBA" id="ARBA00023136"/>
    </source>
</evidence>
<keyword evidence="2 6" id="KW-0812">Transmembrane</keyword>
<dbReference type="STRING" id="1157962.A0A250XCG4"/>
<feature type="transmembrane region" description="Helical" evidence="6">
    <location>
        <begin position="304"/>
        <end position="323"/>
    </location>
</feature>
<evidence type="ECO:0000256" key="2">
    <source>
        <dbReference type="ARBA" id="ARBA00022692"/>
    </source>
</evidence>
<feature type="transmembrane region" description="Helical" evidence="6">
    <location>
        <begin position="576"/>
        <end position="595"/>
    </location>
</feature>
<name>A0A250XCG4_9CHLO</name>
<feature type="transmembrane region" description="Helical" evidence="6">
    <location>
        <begin position="607"/>
        <end position="638"/>
    </location>
</feature>
<proteinExistence type="predicted"/>
<feature type="region of interest" description="Disordered" evidence="5">
    <location>
        <begin position="132"/>
        <end position="163"/>
    </location>
</feature>
<feature type="transmembrane region" description="Helical" evidence="6">
    <location>
        <begin position="382"/>
        <end position="399"/>
    </location>
</feature>
<dbReference type="InterPro" id="IPR011547">
    <property type="entry name" value="SLC26A/SulP_dom"/>
</dbReference>
<evidence type="ECO:0008006" key="11">
    <source>
        <dbReference type="Google" id="ProtNLM"/>
    </source>
</evidence>
<feature type="region of interest" description="Disordered" evidence="5">
    <location>
        <begin position="28"/>
        <end position="59"/>
    </location>
</feature>
<evidence type="ECO:0000256" key="3">
    <source>
        <dbReference type="ARBA" id="ARBA00022989"/>
    </source>
</evidence>
<feature type="transmembrane region" description="Helical" evidence="6">
    <location>
        <begin position="480"/>
        <end position="500"/>
    </location>
</feature>
<gene>
    <name evidence="9" type="ORF">CEUSTIGMA_g8181.t1</name>
</gene>
<dbReference type="PANTHER" id="PTHR43310">
    <property type="entry name" value="SULFATE TRANSPORTER YBAR-RELATED"/>
    <property type="match status" value="1"/>
</dbReference>
<feature type="transmembrane region" description="Helical" evidence="6">
    <location>
        <begin position="512"/>
        <end position="535"/>
    </location>
</feature>
<dbReference type="EMBL" id="BEGY01000056">
    <property type="protein sequence ID" value="GAX80746.1"/>
    <property type="molecule type" value="Genomic_DNA"/>
</dbReference>
<feature type="transmembrane region" description="Helical" evidence="6">
    <location>
        <begin position="343"/>
        <end position="362"/>
    </location>
</feature>
<dbReference type="PANTHER" id="PTHR43310:SF2">
    <property type="entry name" value="SLC26A_SULP TRANSPORTER DOMAIN-CONTAINING PROTEIN"/>
    <property type="match status" value="1"/>
</dbReference>
<dbReference type="OrthoDB" id="409725at2759"/>
<dbReference type="GO" id="GO:0016020">
    <property type="term" value="C:membrane"/>
    <property type="evidence" value="ECO:0007669"/>
    <property type="project" value="UniProtKB-SubCell"/>
</dbReference>
<comment type="caution">
    <text evidence="9">The sequence shown here is derived from an EMBL/GenBank/DDBJ whole genome shotgun (WGS) entry which is preliminary data.</text>
</comment>
<feature type="transmembrane region" description="Helical" evidence="6">
    <location>
        <begin position="209"/>
        <end position="232"/>
    </location>
</feature>
<accession>A0A250XCG4</accession>
<dbReference type="InterPro" id="IPR036513">
    <property type="entry name" value="STAS_dom_sf"/>
</dbReference>
<keyword evidence="10" id="KW-1185">Reference proteome</keyword>
<dbReference type="PROSITE" id="PS50042">
    <property type="entry name" value="CNMP_BINDING_3"/>
    <property type="match status" value="1"/>
</dbReference>
<dbReference type="InterPro" id="IPR052706">
    <property type="entry name" value="Membrane-Transporter-like"/>
</dbReference>
<dbReference type="InterPro" id="IPR000595">
    <property type="entry name" value="cNMP-bd_dom"/>
</dbReference>
<dbReference type="Proteomes" id="UP000232323">
    <property type="component" value="Unassembled WGS sequence"/>
</dbReference>
<feature type="domain" description="Cyclic nucleotide-binding" evidence="7">
    <location>
        <begin position="952"/>
        <end position="1054"/>
    </location>
</feature>
<dbReference type="Pfam" id="PF00027">
    <property type="entry name" value="cNMP_binding"/>
    <property type="match status" value="1"/>
</dbReference>
<dbReference type="SMART" id="SM00100">
    <property type="entry name" value="cNMP"/>
    <property type="match status" value="1"/>
</dbReference>
<dbReference type="PROSITE" id="PS50801">
    <property type="entry name" value="STAS"/>
    <property type="match status" value="1"/>
</dbReference>
<feature type="transmembrane region" description="Helical" evidence="6">
    <location>
        <begin position="547"/>
        <end position="570"/>
    </location>
</feature>
<evidence type="ECO:0000256" key="1">
    <source>
        <dbReference type="ARBA" id="ARBA00004141"/>
    </source>
</evidence>
<evidence type="ECO:0000256" key="5">
    <source>
        <dbReference type="SAM" id="MobiDB-lite"/>
    </source>
</evidence>
<dbReference type="InterPro" id="IPR018490">
    <property type="entry name" value="cNMP-bd_dom_sf"/>
</dbReference>
<reference evidence="9 10" key="1">
    <citation type="submission" date="2017-08" db="EMBL/GenBank/DDBJ databases">
        <title>Acidophilic green algal genome provides insights into adaptation to an acidic environment.</title>
        <authorList>
            <person name="Hirooka S."/>
            <person name="Hirose Y."/>
            <person name="Kanesaki Y."/>
            <person name="Higuchi S."/>
            <person name="Fujiwara T."/>
            <person name="Onuma R."/>
            <person name="Era A."/>
            <person name="Ohbayashi R."/>
            <person name="Uzuka A."/>
            <person name="Nozaki H."/>
            <person name="Yoshikawa H."/>
            <person name="Miyagishima S.Y."/>
        </authorList>
    </citation>
    <scope>NUCLEOTIDE SEQUENCE [LARGE SCALE GENOMIC DNA]</scope>
    <source>
        <strain evidence="9 10">NIES-2499</strain>
    </source>
</reference>
<protein>
    <recommendedName>
        <fullName evidence="11">STAS domain-containing protein</fullName>
    </recommendedName>
</protein>
<comment type="subcellular location">
    <subcellularLocation>
        <location evidence="1">Membrane</location>
        <topology evidence="1">Multi-pass membrane protein</topology>
    </subcellularLocation>
</comment>
<keyword evidence="3 6" id="KW-1133">Transmembrane helix</keyword>
<feature type="domain" description="STAS" evidence="8">
    <location>
        <begin position="780"/>
        <end position="854"/>
    </location>
</feature>
<feature type="transmembrane region" description="Helical" evidence="6">
    <location>
        <begin position="244"/>
        <end position="269"/>
    </location>
</feature>
<dbReference type="InterPro" id="IPR014710">
    <property type="entry name" value="RmlC-like_jellyroll"/>
</dbReference>
<dbReference type="CDD" id="cd00038">
    <property type="entry name" value="CAP_ED"/>
    <property type="match status" value="1"/>
</dbReference>
<evidence type="ECO:0000313" key="10">
    <source>
        <dbReference type="Proteomes" id="UP000232323"/>
    </source>
</evidence>
<dbReference type="InterPro" id="IPR002645">
    <property type="entry name" value="STAS_dom"/>
</dbReference>
<organism evidence="9 10">
    <name type="scientific">Chlamydomonas eustigma</name>
    <dbReference type="NCBI Taxonomy" id="1157962"/>
    <lineage>
        <taxon>Eukaryota</taxon>
        <taxon>Viridiplantae</taxon>
        <taxon>Chlorophyta</taxon>
        <taxon>core chlorophytes</taxon>
        <taxon>Chlorophyceae</taxon>
        <taxon>CS clade</taxon>
        <taxon>Chlamydomonadales</taxon>
        <taxon>Chlamydomonadaceae</taxon>
        <taxon>Chlamydomonas</taxon>
    </lineage>
</organism>
<evidence type="ECO:0000256" key="6">
    <source>
        <dbReference type="SAM" id="Phobius"/>
    </source>
</evidence>
<feature type="transmembrane region" description="Helical" evidence="6">
    <location>
        <begin position="405"/>
        <end position="428"/>
    </location>
</feature>
<evidence type="ECO:0000259" key="7">
    <source>
        <dbReference type="PROSITE" id="PS50042"/>
    </source>
</evidence>